<protein>
    <submittedName>
        <fullName evidence="2">Uncharacterized protein</fullName>
    </submittedName>
</protein>
<keyword evidence="3" id="KW-1185">Reference proteome</keyword>
<sequence>MDPLIPPAPDQPDDEPHAKRRWPSLSQHRAPASPAPVAGEAASAAEPPPTVYLRPNRFDLPEEPPASLAPPASAEPARPRAPAVPPPVIPPSLMSQASAPASTAPQPVARTAVAQLFARLESCVPPASASSMPELFQRLLQY</sequence>
<dbReference type="RefSeq" id="WP_124080144.1">
    <property type="nucleotide sequence ID" value="NZ_UWPJ01000022.1"/>
</dbReference>
<evidence type="ECO:0000256" key="1">
    <source>
        <dbReference type="SAM" id="MobiDB-lite"/>
    </source>
</evidence>
<feature type="compositionally biased region" description="Low complexity" evidence="1">
    <location>
        <begin position="30"/>
        <end position="45"/>
    </location>
</feature>
<evidence type="ECO:0000313" key="3">
    <source>
        <dbReference type="Proteomes" id="UP000277294"/>
    </source>
</evidence>
<reference evidence="2 3" key="1">
    <citation type="submission" date="2018-10" db="EMBL/GenBank/DDBJ databases">
        <authorList>
            <person name="Criscuolo A."/>
        </authorList>
    </citation>
    <scope>NUCLEOTIDE SEQUENCE [LARGE SCALE GENOMIC DNA]</scope>
    <source>
        <strain evidence="2">DnA1</strain>
    </source>
</reference>
<evidence type="ECO:0000313" key="2">
    <source>
        <dbReference type="EMBL" id="VCU70677.1"/>
    </source>
</evidence>
<dbReference type="AlphaFoldDB" id="A0A3P4B308"/>
<dbReference type="Proteomes" id="UP000277294">
    <property type="component" value="Unassembled WGS sequence"/>
</dbReference>
<feature type="compositionally biased region" description="Pro residues" evidence="1">
    <location>
        <begin position="1"/>
        <end position="10"/>
    </location>
</feature>
<feature type="compositionally biased region" description="Low complexity" evidence="1">
    <location>
        <begin position="91"/>
        <end position="107"/>
    </location>
</feature>
<name>A0A3P4B308_9BURK</name>
<accession>A0A3P4B308</accession>
<proteinExistence type="predicted"/>
<feature type="region of interest" description="Disordered" evidence="1">
    <location>
        <begin position="1"/>
        <end position="107"/>
    </location>
</feature>
<dbReference type="EMBL" id="UWPJ01000022">
    <property type="protein sequence ID" value="VCU70677.1"/>
    <property type="molecule type" value="Genomic_DNA"/>
</dbReference>
<gene>
    <name evidence="2" type="ORF">PIGHUM_02753</name>
</gene>
<organism evidence="2 3">
    <name type="scientific">Pigmentiphaga humi</name>
    <dbReference type="NCBI Taxonomy" id="2478468"/>
    <lineage>
        <taxon>Bacteria</taxon>
        <taxon>Pseudomonadati</taxon>
        <taxon>Pseudomonadota</taxon>
        <taxon>Betaproteobacteria</taxon>
        <taxon>Burkholderiales</taxon>
        <taxon>Alcaligenaceae</taxon>
        <taxon>Pigmentiphaga</taxon>
    </lineage>
</organism>